<name>A0ABQ4BML4_9ACTN</name>
<feature type="chain" id="PRO_5046536938" evidence="2">
    <location>
        <begin position="29"/>
        <end position="142"/>
    </location>
</feature>
<protein>
    <submittedName>
        <fullName evidence="3">Uncharacterized protein</fullName>
    </submittedName>
</protein>
<proteinExistence type="predicted"/>
<dbReference type="RefSeq" id="WP_203829705.1">
    <property type="nucleotide sequence ID" value="NZ_BAAATY010000022.1"/>
</dbReference>
<evidence type="ECO:0000313" key="3">
    <source>
        <dbReference type="EMBL" id="GIE71927.1"/>
    </source>
</evidence>
<accession>A0ABQ4BML4</accession>
<keyword evidence="2" id="KW-0732">Signal</keyword>
<evidence type="ECO:0000256" key="2">
    <source>
        <dbReference type="SAM" id="SignalP"/>
    </source>
</evidence>
<feature type="compositionally biased region" description="Gly residues" evidence="1">
    <location>
        <begin position="111"/>
        <end position="136"/>
    </location>
</feature>
<evidence type="ECO:0000313" key="4">
    <source>
        <dbReference type="Proteomes" id="UP000624709"/>
    </source>
</evidence>
<evidence type="ECO:0000256" key="1">
    <source>
        <dbReference type="SAM" id="MobiDB-lite"/>
    </source>
</evidence>
<comment type="caution">
    <text evidence="3">The sequence shown here is derived from an EMBL/GenBank/DDBJ whole genome shotgun (WGS) entry which is preliminary data.</text>
</comment>
<keyword evidence="4" id="KW-1185">Reference proteome</keyword>
<feature type="signal peptide" evidence="2">
    <location>
        <begin position="1"/>
        <end position="28"/>
    </location>
</feature>
<gene>
    <name evidence="3" type="ORF">Apa02nite_080350</name>
</gene>
<feature type="region of interest" description="Disordered" evidence="1">
    <location>
        <begin position="111"/>
        <end position="142"/>
    </location>
</feature>
<dbReference type="Proteomes" id="UP000624709">
    <property type="component" value="Unassembled WGS sequence"/>
</dbReference>
<sequence>MNKVMRGFTMSGLAIAAGLVVSAGPAAASSAAPQPAAKAPAAAQSGAKAKFRDGRIVGYYRGPISCERAGRSGEWRDQWEDHDCFPIRGGFRRGSWALKVYYGWAGPQGGHGGHGGPHGGPGGHGGHGPGGHGPGHGPWKKN</sequence>
<organism evidence="3 4">
    <name type="scientific">Actinoplanes palleronii</name>
    <dbReference type="NCBI Taxonomy" id="113570"/>
    <lineage>
        <taxon>Bacteria</taxon>
        <taxon>Bacillati</taxon>
        <taxon>Actinomycetota</taxon>
        <taxon>Actinomycetes</taxon>
        <taxon>Micromonosporales</taxon>
        <taxon>Micromonosporaceae</taxon>
        <taxon>Actinoplanes</taxon>
    </lineage>
</organism>
<reference evidence="3 4" key="1">
    <citation type="submission" date="2021-01" db="EMBL/GenBank/DDBJ databases">
        <title>Whole genome shotgun sequence of Actinoplanes palleronii NBRC 14916.</title>
        <authorList>
            <person name="Komaki H."/>
            <person name="Tamura T."/>
        </authorList>
    </citation>
    <scope>NUCLEOTIDE SEQUENCE [LARGE SCALE GENOMIC DNA]</scope>
    <source>
        <strain evidence="3 4">NBRC 14916</strain>
    </source>
</reference>
<dbReference type="EMBL" id="BOMS01000135">
    <property type="protein sequence ID" value="GIE71927.1"/>
    <property type="molecule type" value="Genomic_DNA"/>
</dbReference>